<name>A0A6P2LN03_9BURK</name>
<dbReference type="AlphaFoldDB" id="A0A6P2LN03"/>
<dbReference type="GeneID" id="99664978"/>
<reference evidence="1 2" key="1">
    <citation type="submission" date="2019-09" db="EMBL/GenBank/DDBJ databases">
        <authorList>
            <person name="Depoorter E."/>
        </authorList>
    </citation>
    <scope>NUCLEOTIDE SEQUENCE [LARGE SCALE GENOMIC DNA]</scope>
    <source>
        <strain evidence="1">LMG 13014</strain>
    </source>
</reference>
<dbReference type="Proteomes" id="UP000494261">
    <property type="component" value="Unassembled WGS sequence"/>
</dbReference>
<dbReference type="EMBL" id="CABVQC010000021">
    <property type="protein sequence ID" value="VWB73227.1"/>
    <property type="molecule type" value="Genomic_DNA"/>
</dbReference>
<gene>
    <name evidence="1" type="ORF">BLA13014_03336</name>
</gene>
<protein>
    <submittedName>
        <fullName evidence="1">Uncharacterized protein</fullName>
    </submittedName>
</protein>
<accession>A0A6P2LN03</accession>
<organism evidence="1 2">
    <name type="scientific">Burkholderia aenigmatica</name>
    <dbReference type="NCBI Taxonomy" id="2015348"/>
    <lineage>
        <taxon>Bacteria</taxon>
        <taxon>Pseudomonadati</taxon>
        <taxon>Pseudomonadota</taxon>
        <taxon>Betaproteobacteria</taxon>
        <taxon>Burkholderiales</taxon>
        <taxon>Burkholderiaceae</taxon>
        <taxon>Burkholderia</taxon>
        <taxon>Burkholderia cepacia complex</taxon>
    </lineage>
</organism>
<sequence length="49" mass="5848">MYRKAKIEKWKLDIRWTYVFEHGTGPYLAVQDDFGNLVEVDPDFTILEV</sequence>
<evidence type="ECO:0000313" key="1">
    <source>
        <dbReference type="EMBL" id="VWB73227.1"/>
    </source>
</evidence>
<dbReference type="RefSeq" id="WP_171030067.1">
    <property type="nucleotide sequence ID" value="NZ_CABVQC010000021.1"/>
</dbReference>
<evidence type="ECO:0000313" key="2">
    <source>
        <dbReference type="Proteomes" id="UP000494261"/>
    </source>
</evidence>
<proteinExistence type="predicted"/>